<dbReference type="Gene3D" id="2.70.240.20">
    <property type="entry name" value="Leukocidin/Hemolysin toxin, cytolysin domain"/>
    <property type="match status" value="1"/>
</dbReference>
<dbReference type="Pfam" id="PF16458">
    <property type="entry name" value="Beta-prism_lec"/>
    <property type="match status" value="1"/>
</dbReference>
<keyword evidence="1" id="KW-0732">Signal</keyword>
<dbReference type="Gene3D" id="3.30.110.130">
    <property type="entry name" value="Hemolytic toxin, N-terminal domain"/>
    <property type="match status" value="1"/>
</dbReference>
<dbReference type="PROSITE" id="PS50231">
    <property type="entry name" value="RICIN_B_LECTIN"/>
    <property type="match status" value="1"/>
</dbReference>
<organism evidence="3">
    <name type="scientific">Vibrio anguillarum</name>
    <name type="common">Listonella anguillarum</name>
    <dbReference type="NCBI Taxonomy" id="55601"/>
    <lineage>
        <taxon>Bacteria</taxon>
        <taxon>Pseudomonadati</taxon>
        <taxon>Pseudomonadota</taxon>
        <taxon>Gammaproteobacteria</taxon>
        <taxon>Vibrionales</taxon>
        <taxon>Vibrionaceae</taxon>
        <taxon>Vibrio</taxon>
    </lineage>
</organism>
<protein>
    <submittedName>
        <fullName evidence="3">Vah1</fullName>
    </submittedName>
</protein>
<evidence type="ECO:0000313" key="3">
    <source>
        <dbReference type="EMBL" id="AAY26145.2"/>
    </source>
</evidence>
<dbReference type="GO" id="GO:0051715">
    <property type="term" value="P:cytolysis in another organism"/>
    <property type="evidence" value="ECO:0007669"/>
    <property type="project" value="InterPro"/>
</dbReference>
<dbReference type="InterPro" id="IPR044883">
    <property type="entry name" value="Hemolysin_pre-stem_dom_sf"/>
</dbReference>
<dbReference type="SUPFAM" id="SSF50370">
    <property type="entry name" value="Ricin B-like lectins"/>
    <property type="match status" value="1"/>
</dbReference>
<gene>
    <name evidence="3" type="primary">vah1</name>
</gene>
<dbReference type="GO" id="GO:0005576">
    <property type="term" value="C:extracellular region"/>
    <property type="evidence" value="ECO:0007669"/>
    <property type="project" value="InterPro"/>
</dbReference>
<dbReference type="InterPro" id="IPR000772">
    <property type="entry name" value="Ricin_B_lectin"/>
</dbReference>
<dbReference type="InterPro" id="IPR032496">
    <property type="entry name" value="Hemolysin_beta-prism_lec"/>
</dbReference>
<dbReference type="Pfam" id="PF12563">
    <property type="entry name" value="Hemolysin_N"/>
    <property type="match status" value="1"/>
</dbReference>
<evidence type="ECO:0000256" key="1">
    <source>
        <dbReference type="ARBA" id="ARBA00022729"/>
    </source>
</evidence>
<sequence>MSFILWSEKIKNGYSFSFKYCDNNKNAYEVYMSINRRKALGAIAIMSGLVWNTAQADVNQPQGLAIEMFSELQDDSQINYFNASYWLQGEVEPPTLMQMRDDVLNQHMRYFVDFSTIEGESQKTEAKALLRKKLGLAFASDFLIITEHKGELLFTPLDDENDANIRLLEAAPIAHSRQRRSTASMVSNSGSETNSLPHVAFYLNVNRPITDNECTFNNSHLWDRGTRVFCDNPNISLIYRVNLERSLQYGTIGSATPDAKIVRISLDDDTTGAGIHLNDRLDYRQSGADYVTLDAYFRDWSTDAIAQDYQFVFNSSNNKAQILKTFPRENLNAEYEVKEVSGFQLGVSGGVEVSADGPKGKLEANASYNQSRWLTFKTHDYRVERSTNNAQNVSFKWNRSQYATAESMMNRSTDAIWVNTYPVDTNRINPIGYASFVPKMDVIYKAAPNVTGTTEFTIDSSVNIRPIYNGAYKHYYVVGGHQSYHGFENTTRRRVSKSASFTVDWEHPVFTGGRPVNLQLGSFNNRCVDVADNGVLSASSCDETKNSQSFIYDQLGRYVSANDIHQCLDGQSLGQLQTCSSSLSQRWEWIENSDKLSNVFSHELLGHDKTSGELGLYADGNDQVSVRTITAYTNVFHSDSESAVFGFTSGSLALQDVGQSGTLYIRHGAAIDAIGTQANAMQGGESGSLTEIDLKRVTQITVTSGEFKYGGNHLLRMTFKLDDGSTKVVGSKDYAISTHDEVFELPAGSAIRQVKVWSEGWLADGIQFIIK</sequence>
<dbReference type="AlphaFoldDB" id="Q4ZHV4"/>
<dbReference type="InterPro" id="IPR043080">
    <property type="entry name" value="Hemolysin_N_sf"/>
</dbReference>
<dbReference type="InterPro" id="IPR035992">
    <property type="entry name" value="Ricin_B-like_lectins"/>
</dbReference>
<reference evidence="3" key="2">
    <citation type="journal article" date="2008" name="J. Bacteriol.">
        <title>Identification and characterization of Epp, the secreted processing protease for the Vibrio anguillarum EmpA metalloprotease.</title>
        <authorList>
            <person name="Varina M."/>
            <person name="Denkin S.M."/>
            <person name="Staroscik A.M."/>
            <person name="Nelson D.R."/>
        </authorList>
    </citation>
    <scope>NUCLEOTIDE SEQUENCE</scope>
    <source>
        <strain evidence="3">M93Sm</strain>
    </source>
</reference>
<proteinExistence type="predicted"/>
<dbReference type="InterPro" id="IPR016183">
    <property type="entry name" value="Leukocidin/Hemolysin_toxin"/>
</dbReference>
<dbReference type="InterPro" id="IPR036404">
    <property type="entry name" value="Jacalin-like_lectin_dom_sf"/>
</dbReference>
<dbReference type="InterPro" id="IPR022220">
    <property type="entry name" value="Hemolysin_N"/>
</dbReference>
<feature type="domain" description="Ricin B lectin" evidence="2">
    <location>
        <begin position="514"/>
        <end position="629"/>
    </location>
</feature>
<evidence type="ECO:0000259" key="2">
    <source>
        <dbReference type="SMART" id="SM00458"/>
    </source>
</evidence>
<dbReference type="Pfam" id="PF07968">
    <property type="entry name" value="Leukocidin"/>
    <property type="match status" value="1"/>
</dbReference>
<dbReference type="SMART" id="SM00458">
    <property type="entry name" value="RICIN"/>
    <property type="match status" value="1"/>
</dbReference>
<dbReference type="PHI-base" id="PHI:4011"/>
<dbReference type="Gene3D" id="6.20.40.20">
    <property type="entry name" value="Leukocidin/Hemolysin toxin, pre-stem domain"/>
    <property type="match status" value="1"/>
</dbReference>
<dbReference type="Gene3D" id="2.100.10.30">
    <property type="entry name" value="Jacalin-like lectin domain"/>
    <property type="match status" value="1"/>
</dbReference>
<reference evidence="3" key="1">
    <citation type="journal article" date="2006" name="Infect. Immun.">
        <title>Identification and characterization of a hemolysin gene cluster in Vibrio anguillarum.</title>
        <authorList>
            <person name="Rock J.L."/>
            <person name="Nelson D.R."/>
        </authorList>
    </citation>
    <scope>NUCLEOTIDE SEQUENCE</scope>
    <source>
        <strain evidence="3">M93Sm</strain>
    </source>
</reference>
<accession>Q4ZHV4</accession>
<dbReference type="EMBL" id="EU650390">
    <property type="protein sequence ID" value="AAY26145.2"/>
    <property type="molecule type" value="Genomic_DNA"/>
</dbReference>
<dbReference type="CDD" id="cd23423">
    <property type="entry name" value="beta-trefoil_Ricin_hemolysin"/>
    <property type="match status" value="1"/>
</dbReference>
<name>Q4ZHV4_VIBAN</name>